<gene>
    <name evidence="10" type="ORF">AAE02nite_20040</name>
</gene>
<dbReference type="PANTHER" id="PTHR43811">
    <property type="entry name" value="FKBP-TYPE PEPTIDYL-PROLYL CIS-TRANS ISOMERASE FKPA"/>
    <property type="match status" value="1"/>
</dbReference>
<dbReference type="Pfam" id="PF00254">
    <property type="entry name" value="FKBP_C"/>
    <property type="match status" value="1"/>
</dbReference>
<evidence type="ECO:0000256" key="7">
    <source>
        <dbReference type="SAM" id="MobiDB-lite"/>
    </source>
</evidence>
<keyword evidence="8" id="KW-0732">Signal</keyword>
<evidence type="ECO:0000256" key="8">
    <source>
        <dbReference type="SAM" id="SignalP"/>
    </source>
</evidence>
<organism evidence="10 11">
    <name type="scientific">Adhaeribacter aerolatus</name>
    <dbReference type="NCBI Taxonomy" id="670289"/>
    <lineage>
        <taxon>Bacteria</taxon>
        <taxon>Pseudomonadati</taxon>
        <taxon>Bacteroidota</taxon>
        <taxon>Cytophagia</taxon>
        <taxon>Cytophagales</taxon>
        <taxon>Hymenobacteraceae</taxon>
        <taxon>Adhaeribacter</taxon>
    </lineage>
</organism>
<evidence type="ECO:0000256" key="5">
    <source>
        <dbReference type="PROSITE-ProRule" id="PRU00277"/>
    </source>
</evidence>
<feature type="chain" id="PRO_5021946171" description="Peptidyl-prolyl cis-trans isomerase" evidence="8">
    <location>
        <begin position="20"/>
        <end position="242"/>
    </location>
</feature>
<dbReference type="InterPro" id="IPR036944">
    <property type="entry name" value="PPIase_FKBP_N_sf"/>
</dbReference>
<keyword evidence="4 5" id="KW-0413">Isomerase</keyword>
<protein>
    <recommendedName>
        <fullName evidence="6">Peptidyl-prolyl cis-trans isomerase</fullName>
        <ecNumber evidence="6">5.2.1.8</ecNumber>
    </recommendedName>
</protein>
<dbReference type="Pfam" id="PF01346">
    <property type="entry name" value="FKBP_N"/>
    <property type="match status" value="1"/>
</dbReference>
<dbReference type="GO" id="GO:0006457">
    <property type="term" value="P:protein folding"/>
    <property type="evidence" value="ECO:0007669"/>
    <property type="project" value="InterPro"/>
</dbReference>
<feature type="region of interest" description="Disordered" evidence="7">
    <location>
        <begin position="22"/>
        <end position="41"/>
    </location>
</feature>
<feature type="signal peptide" evidence="8">
    <location>
        <begin position="1"/>
        <end position="19"/>
    </location>
</feature>
<dbReference type="InterPro" id="IPR001179">
    <property type="entry name" value="PPIase_FKBP_dom"/>
</dbReference>
<dbReference type="OrthoDB" id="9814548at2"/>
<dbReference type="SUPFAM" id="SSF54534">
    <property type="entry name" value="FKBP-like"/>
    <property type="match status" value="1"/>
</dbReference>
<dbReference type="AlphaFoldDB" id="A0A512AXD1"/>
<dbReference type="Gene3D" id="1.10.287.460">
    <property type="entry name" value="Peptidyl-prolyl cis-trans isomerase, FKBP-type, N-terminal domain"/>
    <property type="match status" value="1"/>
</dbReference>
<reference evidence="10 11" key="1">
    <citation type="submission" date="2019-07" db="EMBL/GenBank/DDBJ databases">
        <title>Whole genome shotgun sequence of Adhaeribacter aerolatus NBRC 106133.</title>
        <authorList>
            <person name="Hosoyama A."/>
            <person name="Uohara A."/>
            <person name="Ohji S."/>
            <person name="Ichikawa N."/>
        </authorList>
    </citation>
    <scope>NUCLEOTIDE SEQUENCE [LARGE SCALE GENOMIC DNA]</scope>
    <source>
        <strain evidence="10 11">NBRC 106133</strain>
    </source>
</reference>
<accession>A0A512AXD1</accession>
<dbReference type="Gene3D" id="3.10.50.40">
    <property type="match status" value="1"/>
</dbReference>
<dbReference type="EC" id="5.2.1.8" evidence="6"/>
<dbReference type="EMBL" id="BJYS01000013">
    <property type="protein sequence ID" value="GEO04340.1"/>
    <property type="molecule type" value="Genomic_DNA"/>
</dbReference>
<comment type="similarity">
    <text evidence="2 6">Belongs to the FKBP-type PPIase family.</text>
</comment>
<evidence type="ECO:0000256" key="4">
    <source>
        <dbReference type="ARBA" id="ARBA00023235"/>
    </source>
</evidence>
<feature type="domain" description="PPIase FKBP-type" evidence="9">
    <location>
        <begin position="155"/>
        <end position="241"/>
    </location>
</feature>
<keyword evidence="11" id="KW-1185">Reference proteome</keyword>
<evidence type="ECO:0000256" key="1">
    <source>
        <dbReference type="ARBA" id="ARBA00000971"/>
    </source>
</evidence>
<dbReference type="Proteomes" id="UP000321532">
    <property type="component" value="Unassembled WGS sequence"/>
</dbReference>
<dbReference type="InterPro" id="IPR000774">
    <property type="entry name" value="PPIase_FKBP_N"/>
</dbReference>
<evidence type="ECO:0000256" key="3">
    <source>
        <dbReference type="ARBA" id="ARBA00023110"/>
    </source>
</evidence>
<dbReference type="GO" id="GO:0003755">
    <property type="term" value="F:peptidyl-prolyl cis-trans isomerase activity"/>
    <property type="evidence" value="ECO:0007669"/>
    <property type="project" value="UniProtKB-UniRule"/>
</dbReference>
<evidence type="ECO:0000256" key="6">
    <source>
        <dbReference type="RuleBase" id="RU003915"/>
    </source>
</evidence>
<dbReference type="RefSeq" id="WP_146897603.1">
    <property type="nucleotide sequence ID" value="NZ_BJYS01000013.1"/>
</dbReference>
<comment type="catalytic activity">
    <reaction evidence="1 5 6">
        <text>[protein]-peptidylproline (omega=180) = [protein]-peptidylproline (omega=0)</text>
        <dbReference type="Rhea" id="RHEA:16237"/>
        <dbReference type="Rhea" id="RHEA-COMP:10747"/>
        <dbReference type="Rhea" id="RHEA-COMP:10748"/>
        <dbReference type="ChEBI" id="CHEBI:83833"/>
        <dbReference type="ChEBI" id="CHEBI:83834"/>
        <dbReference type="EC" id="5.2.1.8"/>
    </reaction>
</comment>
<evidence type="ECO:0000313" key="11">
    <source>
        <dbReference type="Proteomes" id="UP000321532"/>
    </source>
</evidence>
<evidence type="ECO:0000313" key="10">
    <source>
        <dbReference type="EMBL" id="GEO04340.1"/>
    </source>
</evidence>
<keyword evidence="3 5" id="KW-0697">Rotamase</keyword>
<name>A0A512AXD1_9BACT</name>
<dbReference type="InterPro" id="IPR046357">
    <property type="entry name" value="PPIase_dom_sf"/>
</dbReference>
<dbReference type="PROSITE" id="PS50059">
    <property type="entry name" value="FKBP_PPIASE"/>
    <property type="match status" value="1"/>
</dbReference>
<sequence length="242" mass="25916">MFKKLFLLWLVVGSLAAQAQTKKPVPAKKPATPAKTANPAATSFKNLNDSLSYAMGLSAGQFLKAQGVENLNYALLNKAIEQTLGEKSTSFDMQAANGVMERFARTSVTKKAAAEKEKGRQFLLQNKKKAGITETASGLQYEVLTAGQGAKPTSSDTVVVHYAGKLLNGKEFDSSFKRGQPLTIPVAGVISGWTEALQLMPAGSKWRLYIPSEQGYGDMGAGRDIPGGATLVFDVELLEIKK</sequence>
<dbReference type="PANTHER" id="PTHR43811:SF19">
    <property type="entry name" value="39 KDA FK506-BINDING NUCLEAR PROTEIN"/>
    <property type="match status" value="1"/>
</dbReference>
<comment type="caution">
    <text evidence="10">The sequence shown here is derived from an EMBL/GenBank/DDBJ whole genome shotgun (WGS) entry which is preliminary data.</text>
</comment>
<evidence type="ECO:0000259" key="9">
    <source>
        <dbReference type="PROSITE" id="PS50059"/>
    </source>
</evidence>
<evidence type="ECO:0000256" key="2">
    <source>
        <dbReference type="ARBA" id="ARBA00006577"/>
    </source>
</evidence>
<dbReference type="FunFam" id="3.10.50.40:FF:000006">
    <property type="entry name" value="Peptidyl-prolyl cis-trans isomerase"/>
    <property type="match status" value="1"/>
</dbReference>
<proteinExistence type="inferred from homology"/>